<dbReference type="STRING" id="563192.HMPREF0179_02055"/>
<dbReference type="RefSeq" id="WP_005027843.1">
    <property type="nucleotide sequence ID" value="NZ_KE150238.1"/>
</dbReference>
<proteinExistence type="predicted"/>
<keyword evidence="4" id="KW-1185">Reference proteome</keyword>
<dbReference type="Proteomes" id="UP000006034">
    <property type="component" value="Unassembled WGS sequence"/>
</dbReference>
<reference evidence="3 4" key="1">
    <citation type="submission" date="2010-10" db="EMBL/GenBank/DDBJ databases">
        <authorList>
            <consortium name="The Broad Institute Genome Sequencing Platform"/>
            <person name="Ward D."/>
            <person name="Earl A."/>
            <person name="Feldgarden M."/>
            <person name="Young S.K."/>
            <person name="Gargeya S."/>
            <person name="Zeng Q."/>
            <person name="Alvarado L."/>
            <person name="Berlin A."/>
            <person name="Bochicchio J."/>
            <person name="Chapman S.B."/>
            <person name="Chen Z."/>
            <person name="Freedman E."/>
            <person name="Gellesch M."/>
            <person name="Goldberg J."/>
            <person name="Griggs A."/>
            <person name="Gujja S."/>
            <person name="Heilman E."/>
            <person name="Heiman D."/>
            <person name="Howarth C."/>
            <person name="Mehta T."/>
            <person name="Neiman D."/>
            <person name="Pearson M."/>
            <person name="Roberts A."/>
            <person name="Saif S."/>
            <person name="Shea T."/>
            <person name="Shenoy N."/>
            <person name="Sisk P."/>
            <person name="Stolte C."/>
            <person name="Sykes S."/>
            <person name="White J."/>
            <person name="Yandava C."/>
            <person name="Allen-Vercoe E."/>
            <person name="Sibley C."/>
            <person name="Ambrose C.E."/>
            <person name="Strauss J."/>
            <person name="Daigneault M."/>
            <person name="Haas B."/>
            <person name="Nusbaum C."/>
            <person name="Birren B."/>
        </authorList>
    </citation>
    <scope>NUCLEOTIDE SEQUENCE [LARGE SCALE GENOMIC DNA]</scope>
    <source>
        <strain evidence="3 4">3_1_6</strain>
    </source>
</reference>
<gene>
    <name evidence="3" type="ORF">HMPREF0179_02055</name>
</gene>
<dbReference type="Pfam" id="PF18914">
    <property type="entry name" value="DUF5666"/>
    <property type="match status" value="1"/>
</dbReference>
<feature type="signal peptide" evidence="1">
    <location>
        <begin position="1"/>
        <end position="24"/>
    </location>
</feature>
<sequence>MLKRTLCAAFAVAVLVAFSVPAFAGSHHKMRVRGTVESVDPAQKTFVVKDRDGKAIPFRVDDRSEFELEHRDKPDQDVPFTELKTGDRVKVKSFKGEPPHLVDDVDIYR</sequence>
<comment type="caution">
    <text evidence="3">The sequence shown here is derived from an EMBL/GenBank/DDBJ whole genome shotgun (WGS) entry which is preliminary data.</text>
</comment>
<feature type="domain" description="DUF5666" evidence="2">
    <location>
        <begin position="33"/>
        <end position="94"/>
    </location>
</feature>
<dbReference type="GeneID" id="78085196"/>
<feature type="chain" id="PRO_5003203324" description="DUF5666 domain-containing protein" evidence="1">
    <location>
        <begin position="25"/>
        <end position="109"/>
    </location>
</feature>
<dbReference type="EMBL" id="ADCP02000001">
    <property type="protein sequence ID" value="EFV44165.1"/>
    <property type="molecule type" value="Genomic_DNA"/>
</dbReference>
<evidence type="ECO:0000313" key="3">
    <source>
        <dbReference type="EMBL" id="EFV44165.1"/>
    </source>
</evidence>
<evidence type="ECO:0000256" key="1">
    <source>
        <dbReference type="SAM" id="SignalP"/>
    </source>
</evidence>
<evidence type="ECO:0000313" key="4">
    <source>
        <dbReference type="Proteomes" id="UP000006034"/>
    </source>
</evidence>
<dbReference type="InterPro" id="IPR043724">
    <property type="entry name" value="DUF5666"/>
</dbReference>
<evidence type="ECO:0000259" key="2">
    <source>
        <dbReference type="Pfam" id="PF18914"/>
    </source>
</evidence>
<reference evidence="3 4" key="2">
    <citation type="submission" date="2013-04" db="EMBL/GenBank/DDBJ databases">
        <title>The Genome Sequence of Bilophila wadsworthia 3_1_6.</title>
        <authorList>
            <consortium name="The Broad Institute Genomics Platform"/>
            <person name="Earl A."/>
            <person name="Ward D."/>
            <person name="Feldgarden M."/>
            <person name="Gevers D."/>
            <person name="Sibley C."/>
            <person name="Strauss J."/>
            <person name="Allen-Vercoe E."/>
            <person name="Walker B."/>
            <person name="Young S."/>
            <person name="Zeng Q."/>
            <person name="Gargeya S."/>
            <person name="Fitzgerald M."/>
            <person name="Haas B."/>
            <person name="Abouelleil A."/>
            <person name="Allen A.W."/>
            <person name="Alvarado L."/>
            <person name="Arachchi H.M."/>
            <person name="Berlin A.M."/>
            <person name="Chapman S.B."/>
            <person name="Gainer-Dewar J."/>
            <person name="Goldberg J."/>
            <person name="Griggs A."/>
            <person name="Gujja S."/>
            <person name="Hansen M."/>
            <person name="Howarth C."/>
            <person name="Imamovic A."/>
            <person name="Ireland A."/>
            <person name="Larimer J."/>
            <person name="McCowan C."/>
            <person name="Murphy C."/>
            <person name="Pearson M."/>
            <person name="Poon T.W."/>
            <person name="Priest M."/>
            <person name="Roberts A."/>
            <person name="Saif S."/>
            <person name="Shea T."/>
            <person name="Sisk P."/>
            <person name="Sykes S."/>
            <person name="Wortman J."/>
            <person name="Nusbaum C."/>
            <person name="Birren B."/>
        </authorList>
    </citation>
    <scope>NUCLEOTIDE SEQUENCE [LARGE SCALE GENOMIC DNA]</scope>
    <source>
        <strain evidence="3 4">3_1_6</strain>
    </source>
</reference>
<organism evidence="3 4">
    <name type="scientific">Bilophila wadsworthia (strain 3_1_6)</name>
    <dbReference type="NCBI Taxonomy" id="563192"/>
    <lineage>
        <taxon>Bacteria</taxon>
        <taxon>Pseudomonadati</taxon>
        <taxon>Thermodesulfobacteriota</taxon>
        <taxon>Desulfovibrionia</taxon>
        <taxon>Desulfovibrionales</taxon>
        <taxon>Desulfovibrionaceae</taxon>
        <taxon>Bilophila</taxon>
    </lineage>
</organism>
<accession>E5Y791</accession>
<protein>
    <recommendedName>
        <fullName evidence="2">DUF5666 domain-containing protein</fullName>
    </recommendedName>
</protein>
<keyword evidence="1" id="KW-0732">Signal</keyword>
<dbReference type="AlphaFoldDB" id="E5Y791"/>
<dbReference type="eggNOG" id="ENOG5031EPY">
    <property type="taxonomic scope" value="Bacteria"/>
</dbReference>
<name>E5Y791_BILW3</name>
<dbReference type="HOGENOM" id="CLU_2193637_0_0_7"/>